<feature type="domain" description="Copper amine oxidase-like N-terminal" evidence="1">
    <location>
        <begin position="408"/>
        <end position="498"/>
    </location>
</feature>
<dbReference type="InterPro" id="IPR036582">
    <property type="entry name" value="Mao_N_sf"/>
</dbReference>
<name>A0A1G7Q0L6_9BACL</name>
<protein>
    <submittedName>
        <fullName evidence="2">Copper amine oxidase N-terminal domain-containing protein</fullName>
    </submittedName>
</protein>
<dbReference type="PROSITE" id="PS51257">
    <property type="entry name" value="PROKAR_LIPOPROTEIN"/>
    <property type="match status" value="1"/>
</dbReference>
<evidence type="ECO:0000313" key="2">
    <source>
        <dbReference type="EMBL" id="SDF92021.1"/>
    </source>
</evidence>
<dbReference type="Pfam" id="PF07833">
    <property type="entry name" value="Cu_amine_oxidN1"/>
    <property type="match status" value="1"/>
</dbReference>
<dbReference type="InterPro" id="IPR012854">
    <property type="entry name" value="Cu_amine_oxidase-like_N"/>
</dbReference>
<dbReference type="Proteomes" id="UP000198972">
    <property type="component" value="Unassembled WGS sequence"/>
</dbReference>
<accession>A0A1G7Q0L6</accession>
<dbReference type="OrthoDB" id="2811497at2"/>
<reference evidence="2 3" key="1">
    <citation type="submission" date="2016-10" db="EMBL/GenBank/DDBJ databases">
        <authorList>
            <person name="de Groot N.N."/>
        </authorList>
    </citation>
    <scope>NUCLEOTIDE SEQUENCE [LARGE SCALE GENOMIC DNA]</scope>
    <source>
        <strain evidence="2 3">DSM 28129</strain>
    </source>
</reference>
<dbReference type="EMBL" id="FNBG01000020">
    <property type="protein sequence ID" value="SDF92021.1"/>
    <property type="molecule type" value="Genomic_DNA"/>
</dbReference>
<dbReference type="SUPFAM" id="SSF55383">
    <property type="entry name" value="Copper amine oxidase, domain N"/>
    <property type="match status" value="1"/>
</dbReference>
<dbReference type="RefSeq" id="WP_091232950.1">
    <property type="nucleotide sequence ID" value="NZ_FNBG01000020.1"/>
</dbReference>
<evidence type="ECO:0000259" key="1">
    <source>
        <dbReference type="Pfam" id="PF07833"/>
    </source>
</evidence>
<organism evidence="2 3">
    <name type="scientific">Fontibacillus panacisegetis</name>
    <dbReference type="NCBI Taxonomy" id="670482"/>
    <lineage>
        <taxon>Bacteria</taxon>
        <taxon>Bacillati</taxon>
        <taxon>Bacillota</taxon>
        <taxon>Bacilli</taxon>
        <taxon>Bacillales</taxon>
        <taxon>Paenibacillaceae</taxon>
        <taxon>Fontibacillus</taxon>
    </lineage>
</organism>
<dbReference type="STRING" id="670482.SAMN04488542_12072"/>
<keyword evidence="3" id="KW-1185">Reference proteome</keyword>
<proteinExistence type="predicted"/>
<dbReference type="AlphaFoldDB" id="A0A1G7Q0L6"/>
<gene>
    <name evidence="2" type="ORF">SAMN04488542_12072</name>
</gene>
<evidence type="ECO:0000313" key="3">
    <source>
        <dbReference type="Proteomes" id="UP000198972"/>
    </source>
</evidence>
<dbReference type="Gene3D" id="3.30.457.10">
    <property type="entry name" value="Copper amine oxidase-like, N-terminal domain"/>
    <property type="match status" value="1"/>
</dbReference>
<sequence>MNKSFRRLALILLVMLVALTGCQVVGGFDVNKALLSNLKPTSSESKEKLSIEVVPSAGNHSEEVTTAIELINSLSLTLDSVKVQDQNTVSIEGSLSLKDTKIPFHLSVDKEGIALQVDGAKKPFYISMDSYSEAYYGMLDMTLLENGAQDFSYKTLELLLKHVPNPKNISVKQSEQQVNGEKLNLTNLHVELNGEDLLGLVKPFLNSLVKDEQGIKELIGAYYDAFYPIMESIYESYELEEDDVSEFAQQSKEEVIAEIYTSVQETLTELVNNYDKEVSNLLETSPEFKTVLGKNTVLKLDLFFDSKLNIRKQQLDLTIAIDPSEDMPIQSIKAKYDREVWNIGGSVKADKVDIAAGVLNVIDDNVTPGKLLRNFEGVAPLHKVLKNDFKITEKSVYIDPQNEYYGIIMKKNTSFAPLRYVAEELDAEVKWVPATKQIKIIDDITGGEIVLTVGSNKAKVNGEIVNLSQPPFVHTDGTTYIPLRFIAETLGANVAIDEYGWITLERD</sequence>